<dbReference type="EMBL" id="UETC01000007">
    <property type="protein sequence ID" value="SSA48309.1"/>
    <property type="molecule type" value="Genomic_DNA"/>
</dbReference>
<evidence type="ECO:0000259" key="2">
    <source>
        <dbReference type="SMART" id="SM01321"/>
    </source>
</evidence>
<evidence type="ECO:0000313" key="5">
    <source>
        <dbReference type="Proteomes" id="UP000245839"/>
    </source>
</evidence>
<reference evidence="3 5" key="2">
    <citation type="submission" date="2018-03" db="EMBL/GenBank/DDBJ databases">
        <title>Genomic Encyclopedia of Archaeal and Bacterial Type Strains, Phase II (KMG-II): from individual species to whole genera.</title>
        <authorList>
            <person name="Goeker M."/>
        </authorList>
    </citation>
    <scope>NUCLEOTIDE SEQUENCE [LARGE SCALE GENOMIC DNA]</scope>
    <source>
        <strain evidence="3 5">DSM 25227</strain>
    </source>
</reference>
<dbReference type="SMART" id="SM01321">
    <property type="entry name" value="Y1_Tnp"/>
    <property type="match status" value="1"/>
</dbReference>
<name>A0A2Y9B1V1_9RHOB</name>
<feature type="region of interest" description="Disordered" evidence="1">
    <location>
        <begin position="91"/>
        <end position="116"/>
    </location>
</feature>
<dbReference type="PANTHER" id="PTHR36966">
    <property type="entry name" value="REP-ASSOCIATED TYROSINE TRANSPOSASE"/>
    <property type="match status" value="1"/>
</dbReference>
<feature type="domain" description="Transposase IS200-like" evidence="2">
    <location>
        <begin position="9"/>
        <end position="141"/>
    </location>
</feature>
<evidence type="ECO:0000313" key="4">
    <source>
        <dbReference type="EMBL" id="SSA48309.1"/>
    </source>
</evidence>
<dbReference type="Gene3D" id="3.30.70.1290">
    <property type="entry name" value="Transposase IS200-like"/>
    <property type="match status" value="1"/>
</dbReference>
<dbReference type="GO" id="GO:0004803">
    <property type="term" value="F:transposase activity"/>
    <property type="evidence" value="ECO:0007669"/>
    <property type="project" value="InterPro"/>
</dbReference>
<dbReference type="NCBIfam" id="NF047646">
    <property type="entry name" value="REP_Tyr_transpos"/>
    <property type="match status" value="1"/>
</dbReference>
<dbReference type="InterPro" id="IPR052715">
    <property type="entry name" value="RAYT_transposase"/>
</dbReference>
<dbReference type="Proteomes" id="UP000251571">
    <property type="component" value="Unassembled WGS sequence"/>
</dbReference>
<dbReference type="GO" id="GO:0043565">
    <property type="term" value="F:sequence-specific DNA binding"/>
    <property type="evidence" value="ECO:0007669"/>
    <property type="project" value="TreeGrafter"/>
</dbReference>
<reference evidence="4 6" key="1">
    <citation type="submission" date="2016-10" db="EMBL/GenBank/DDBJ databases">
        <authorList>
            <person name="Cai Z."/>
        </authorList>
    </citation>
    <scope>NUCLEOTIDE SEQUENCE [LARGE SCALE GENOMIC DNA]</scope>
    <source>
        <strain evidence="4 6">DSM 25227</strain>
    </source>
</reference>
<dbReference type="GO" id="GO:0006313">
    <property type="term" value="P:DNA transposition"/>
    <property type="evidence" value="ECO:0007669"/>
    <property type="project" value="InterPro"/>
</dbReference>
<dbReference type="Proteomes" id="UP000245839">
    <property type="component" value="Unassembled WGS sequence"/>
</dbReference>
<keyword evidence="5" id="KW-1185">Reference proteome</keyword>
<dbReference type="PROSITE" id="PS51257">
    <property type="entry name" value="PROKAR_LIPOPROTEIN"/>
    <property type="match status" value="1"/>
</dbReference>
<dbReference type="RefSeq" id="WP_174900362.1">
    <property type="nucleotide sequence ID" value="NZ_QGDJ01000007.1"/>
</dbReference>
<evidence type="ECO:0000313" key="3">
    <source>
        <dbReference type="EMBL" id="PWJ16995.1"/>
    </source>
</evidence>
<protein>
    <submittedName>
        <fullName evidence="4">Putative transposase</fullName>
    </submittedName>
</protein>
<dbReference type="EMBL" id="QGDJ01000007">
    <property type="protein sequence ID" value="PWJ16995.1"/>
    <property type="molecule type" value="Genomic_DNA"/>
</dbReference>
<gene>
    <name evidence="3" type="ORF">BCF38_107108</name>
    <name evidence="4" type="ORF">SAMN05421539_107108</name>
</gene>
<proteinExistence type="predicted"/>
<dbReference type="SUPFAM" id="SSF143422">
    <property type="entry name" value="Transposase IS200-like"/>
    <property type="match status" value="1"/>
</dbReference>
<sequence>MPVSRRPAIPGATIFVTACLSDWESDLLLRHVGLLREAVRRSRADRPFAIEAWVTLPDHSHAVWRLPEGDADFSTRMAAIKARFTQGLGRAGISPPRPRVGPAGGATPALRRQRQTGPWQPRFWEHHIRDADDFDAHIRYCWTDPVKHRLVADPFDWRHSSIHRDMAARLATGAAIRNREAPAPAAAP</sequence>
<dbReference type="PANTHER" id="PTHR36966:SF1">
    <property type="entry name" value="REP-ASSOCIATED TYROSINE TRANSPOSASE"/>
    <property type="match status" value="1"/>
</dbReference>
<accession>A0A2Y9B1V1</accession>
<dbReference type="InterPro" id="IPR036515">
    <property type="entry name" value="Transposase_17_sf"/>
</dbReference>
<evidence type="ECO:0000313" key="6">
    <source>
        <dbReference type="Proteomes" id="UP000251571"/>
    </source>
</evidence>
<dbReference type="InterPro" id="IPR002686">
    <property type="entry name" value="Transposase_17"/>
</dbReference>
<dbReference type="AlphaFoldDB" id="A0A2Y9B1V1"/>
<organism evidence="4 6">
    <name type="scientific">Jannaschia seohaensis</name>
    <dbReference type="NCBI Taxonomy" id="475081"/>
    <lineage>
        <taxon>Bacteria</taxon>
        <taxon>Pseudomonadati</taxon>
        <taxon>Pseudomonadota</taxon>
        <taxon>Alphaproteobacteria</taxon>
        <taxon>Rhodobacterales</taxon>
        <taxon>Roseobacteraceae</taxon>
        <taxon>Jannaschia</taxon>
    </lineage>
</organism>
<evidence type="ECO:0000256" key="1">
    <source>
        <dbReference type="SAM" id="MobiDB-lite"/>
    </source>
</evidence>